<gene>
    <name evidence="2" type="ORF">BCF50_0480</name>
    <name evidence="1" type="ORF">EGI05_05430</name>
</gene>
<comment type="caution">
    <text evidence="1">The sequence shown here is derived from an EMBL/GenBank/DDBJ whole genome shotgun (WGS) entry which is preliminary data.</text>
</comment>
<dbReference type="RefSeq" id="WP_123262032.1">
    <property type="nucleotide sequence ID" value="NZ_RJTX01000001.1"/>
</dbReference>
<reference evidence="1 3" key="1">
    <citation type="submission" date="2018-11" db="EMBL/GenBank/DDBJ databases">
        <title>Proposal to divide the Flavobacteriaceae and reorganize its genera based on Amino Acid Identity values calculated from whole genome sequences.</title>
        <authorList>
            <person name="Nicholson A.C."/>
            <person name="Gulvik C.A."/>
            <person name="Whitney A.M."/>
            <person name="Humrighouse B.W."/>
            <person name="Bell M."/>
            <person name="Holmes B."/>
            <person name="Steigerwalt A."/>
            <person name="Villarma A."/>
            <person name="Sheth M."/>
            <person name="Batra D."/>
            <person name="Pryor J."/>
            <person name="Bernardet J.-F."/>
            <person name="Hugo C."/>
            <person name="Kampfer P."/>
            <person name="Newman J."/>
            <person name="Mcquiston J.R."/>
        </authorList>
    </citation>
    <scope>NUCLEOTIDE SEQUENCE [LARGE SCALE GENOMIC DNA]</scope>
    <source>
        <strain evidence="1 3">DSM 15235</strain>
    </source>
</reference>
<dbReference type="AlphaFoldDB" id="A0A3N0W5J3"/>
<dbReference type="EMBL" id="RJTX01000001">
    <property type="protein sequence ID" value="ROI00328.1"/>
    <property type="molecule type" value="Genomic_DNA"/>
</dbReference>
<dbReference type="Proteomes" id="UP000269375">
    <property type="component" value="Unassembled WGS sequence"/>
</dbReference>
<accession>A0A3N0W5J3</accession>
<dbReference type="Gene3D" id="3.10.450.50">
    <property type="match status" value="1"/>
</dbReference>
<name>A0A3N0W5J3_9FLAO</name>
<sequence length="148" mass="17038">MNKIASLIVLFSTFCFGQQTQNQDVEKPIRNLFLAMKNADPELLQSVFVENAIFQTITKEGTVKTDNVQDFITSISKVSKNDLDERITIEGIHTDGNLASVFTPYQFYYKGKFLHCGANSFQLVKQNGEWKIQYLIDTRRKENCRETK</sequence>
<dbReference type="SUPFAM" id="SSF54427">
    <property type="entry name" value="NTF2-like"/>
    <property type="match status" value="1"/>
</dbReference>
<proteinExistence type="predicted"/>
<evidence type="ECO:0000313" key="3">
    <source>
        <dbReference type="Proteomes" id="UP000269375"/>
    </source>
</evidence>
<dbReference type="Proteomes" id="UP000295709">
    <property type="component" value="Unassembled WGS sequence"/>
</dbReference>
<keyword evidence="4" id="KW-1185">Reference proteome</keyword>
<dbReference type="InterPro" id="IPR032710">
    <property type="entry name" value="NTF2-like_dom_sf"/>
</dbReference>
<protein>
    <submittedName>
        <fullName evidence="1">DUF4440 domain-containing protein</fullName>
    </submittedName>
    <submittedName>
        <fullName evidence="2">Lumazine-binding protein</fullName>
    </submittedName>
</protein>
<evidence type="ECO:0000313" key="1">
    <source>
        <dbReference type="EMBL" id="ROI00328.1"/>
    </source>
</evidence>
<evidence type="ECO:0000313" key="4">
    <source>
        <dbReference type="Proteomes" id="UP000295709"/>
    </source>
</evidence>
<dbReference type="Pfam" id="PF12893">
    <property type="entry name" value="Lumazine_bd_2"/>
    <property type="match status" value="1"/>
</dbReference>
<dbReference type="OrthoDB" id="117186at2"/>
<reference evidence="2 4" key="2">
    <citation type="submission" date="2019-03" db="EMBL/GenBank/DDBJ databases">
        <title>Genomic Encyclopedia of Archaeal and Bacterial Type Strains, Phase II (KMG-II): from individual species to whole genera.</title>
        <authorList>
            <person name="Goeker M."/>
        </authorList>
    </citation>
    <scope>NUCLEOTIDE SEQUENCE [LARGE SCALE GENOMIC DNA]</scope>
    <source>
        <strain evidence="2 4">DSM 15235</strain>
    </source>
</reference>
<organism evidence="1 3">
    <name type="scientific">Chryseobacterium daecheongense</name>
    <dbReference type="NCBI Taxonomy" id="192389"/>
    <lineage>
        <taxon>Bacteria</taxon>
        <taxon>Pseudomonadati</taxon>
        <taxon>Bacteroidota</taxon>
        <taxon>Flavobacteriia</taxon>
        <taxon>Flavobacteriales</taxon>
        <taxon>Weeksellaceae</taxon>
        <taxon>Chryseobacterium group</taxon>
        <taxon>Chryseobacterium</taxon>
    </lineage>
</organism>
<evidence type="ECO:0000313" key="2">
    <source>
        <dbReference type="EMBL" id="TDX94710.1"/>
    </source>
</evidence>
<dbReference type="InterPro" id="IPR039437">
    <property type="entry name" value="FrzH/put_lumazine-bd"/>
</dbReference>
<dbReference type="EMBL" id="SOQW01000001">
    <property type="protein sequence ID" value="TDX94710.1"/>
    <property type="molecule type" value="Genomic_DNA"/>
</dbReference>